<feature type="chain" id="PRO_5012160237" description="Secretion system C-terminal sorting domain-containing protein" evidence="1">
    <location>
        <begin position="25"/>
        <end position="1933"/>
    </location>
</feature>
<name>A0A1M3KZ56_9BACT</name>
<dbReference type="Pfam" id="PF18962">
    <property type="entry name" value="Por_Secre_tail"/>
    <property type="match status" value="1"/>
</dbReference>
<dbReference type="EMBL" id="MKVH01000021">
    <property type="protein sequence ID" value="OJX57769.1"/>
    <property type="molecule type" value="Genomic_DNA"/>
</dbReference>
<evidence type="ECO:0000259" key="2">
    <source>
        <dbReference type="Pfam" id="PF18962"/>
    </source>
</evidence>
<feature type="domain" description="Secretion system C-terminal sorting" evidence="2">
    <location>
        <begin position="1850"/>
        <end position="1916"/>
    </location>
</feature>
<comment type="caution">
    <text evidence="3">The sequence shown here is derived from an EMBL/GenBank/DDBJ whole genome shotgun (WGS) entry which is preliminary data.</text>
</comment>
<dbReference type="InterPro" id="IPR026444">
    <property type="entry name" value="Secre_tail"/>
</dbReference>
<organism evidence="3 4">
    <name type="scientific">Candidatus Kapaibacterium thiocyanatum</name>
    <dbReference type="NCBI Taxonomy" id="1895771"/>
    <lineage>
        <taxon>Bacteria</taxon>
        <taxon>Pseudomonadati</taxon>
        <taxon>Candidatus Kapaibacteriota</taxon>
        <taxon>Candidatus Kapaibacteriia</taxon>
        <taxon>Candidatus Kapaibacteriales</taxon>
        <taxon>Candidatus Kapaibacteriaceae</taxon>
        <taxon>Candidatus Kapaibacterium</taxon>
    </lineage>
</organism>
<gene>
    <name evidence="3" type="ORF">BGO89_07305</name>
</gene>
<evidence type="ECO:0000313" key="4">
    <source>
        <dbReference type="Proteomes" id="UP000184233"/>
    </source>
</evidence>
<feature type="signal peptide" evidence="1">
    <location>
        <begin position="1"/>
        <end position="24"/>
    </location>
</feature>
<dbReference type="NCBIfam" id="TIGR04183">
    <property type="entry name" value="Por_Secre_tail"/>
    <property type="match status" value="1"/>
</dbReference>
<evidence type="ECO:0000256" key="1">
    <source>
        <dbReference type="SAM" id="SignalP"/>
    </source>
</evidence>
<accession>A0A1M3KZ56</accession>
<dbReference type="STRING" id="1895771.BGO89_07305"/>
<proteinExistence type="predicted"/>
<evidence type="ECO:0000313" key="3">
    <source>
        <dbReference type="EMBL" id="OJX57769.1"/>
    </source>
</evidence>
<sequence length="1933" mass="217084">MKNTTRTIMVLAAAFVCIASTLTAQNTIIPAPLQSYKPNYWNSDVFSASVPTFALGHQWGGAALDKINTAFKMNVTGGNWGYLHLNEKELYKLGKGYKDTNYVVWAAPLMHTTEGWIGEIFRVNWYGMRWEPAENPGIDNRDWQARDADAWPLSFGARHHGTVPSSPSDVNYRRFKLDPAGMPSNPVRVLDSVEPRNLMRMWYYDDRVRAKVKWENYLGFKFAKDSTNTGGTWSYTYYEDSTDGRRLQLVVNLRRTDATDTILDDQPVVSITVPYQLRWKDQQDTNPNFRSDRFKMPFTLVPWNTKDSTFALPRGRGLEMKTRAPAGFTDSIVITRRMLPRHSDPGGPDVTIVAEFRTDTIMDDLFGAPTRRPHMLKSGVTDYPAFFEHDSTLGIVGTSAPANKRYRAIDSLGITVWYHGNSAVAIRSASLLTPITKRATSGYHDSLWASKFEDHRVRIKIQIDTLRSRIGRHTRVLAFYTNDEFEMDQLLGMRYKAEFLDRRLTSETGYIGSRFAVGNTVTEYGRQKMQGFPTKFPWTAGLTQPTRATSAPYISRGSVGEEIRTATMPVPSPIMSIKSGFLWTGDNAPYRRFETDISTKTTGTWAQLALPFPTTPFDFTSLTAYEDMMHSNMSQVGPAAMQEHSVYVNMYQNAAYYFGKRKNFWMNFFYHIDPKFGYDSSGRAYVRYNNFQPLIGESVRLGHGTALNLGTRGFMYDKWKYQDSPDYLIPHPDSVRSPDKYGSENIISDSYFPGYVTEDPTSFVMDTTSSVTPEDLLLSEHIGGDYYTVGERININDWTPFTTLASEMRLDRIIPGDVTKKVYAGRLSVRWETKWWHDLVTDTVTRFKRSTDISNAELFMKSRPVGWYGHGYRTLIGGDTTRLRQWVTAYSGVVGMQRWARTSNADTTLRLETEPEAERLYDIVLLDTAETGASDEDCIISITNRRTSPFLFNNAMPDSVQFITSYEHDTLTRGSRPDLRYQQVGARRITLPLNYTVDVTKPYLLHVRELRPAYDGALTLDTIVNGKSNLALDLRPGDVRFFRIKRLQAIDTTNTGYLAFSTQNKMVAYRIPKADFSGYTDSIRYHAVFHRRDTDPMRTGPWTVYYQRSKAYHRDSLPLVSGLDWETPIRLSRLTTSSVQNTDGLNRTLYYDVNPVAYLANVPPMTNPQKDCSCGFPSIVVREVVPNRPKVHIVYTCEDEWIPTGFKFNFAHIVENAFLDNPVLNPALLDANGKSLVIIGKGGPHDGGMDTLKSLARWGTPVINASAEGRMYYAWSAVGAGIGAGTKSTGLDWFPAANAITAIPTPTITWHYAHDDIIDTIMIDGGAPRYPSLNVYSNIAQGRTDATLVWEEGTMNRHIRYTRLVPGLGMAIGRMLPLFAPMSYAPGRPPTIPGDGPNSIAVIGGALPEDEAETPVVLRSLQRDTMSMFIRDTDGSPNGLYRYNHETVAWSEYSPWETRNRIKYNHLIDMQGFGLDELHYWWTNTTYSLGNSLFHPVITNGSVRMDSLTWQGVVDDSLITYGDSLHIVRGNISDSAVIVNYSVLDTPNFSDLYAQKQYSYASYWTGHRQFPNIRGQQIMVRRMPGVPAPPTVLLDVDYLRAPGPWPHLAMRQREDTPIGIQSVRRILQYTNDNAPKLVASAEQFYKVTDAQEEEPVVSGGVEVQGRKLTARAVLADGRTLSFRPVYDDVMPNGYGGSMDYAWQMASMTKPVTDLVTESFTVGDVDEMKLVATGGMRGNVDVSIEEVQPDVPLVGGRTMTDFRSMRSVRMGLAEADQRKPDAPARSLFYLTGGDEKIYRLRMKYTGDGGIFREDLDITPEKESFGKTAEAARIIDLNAMRGTDATTEGLHIYPNPARERVTIIVGGPASSGIQGRTLTMDIVGALGNVVMTTTVASHEAVDVVGLPSGVYSVRVRMDGGVLPVTIGTGKFTVVK</sequence>
<keyword evidence="1" id="KW-0732">Signal</keyword>
<protein>
    <recommendedName>
        <fullName evidence="2">Secretion system C-terminal sorting domain-containing protein</fullName>
    </recommendedName>
</protein>
<dbReference type="Proteomes" id="UP000184233">
    <property type="component" value="Unassembled WGS sequence"/>
</dbReference>
<reference evidence="3 4" key="1">
    <citation type="submission" date="2016-09" db="EMBL/GenBank/DDBJ databases">
        <title>Genome-resolved meta-omics ties microbial dynamics to process performance in biotechnology for thiocyanate degradation.</title>
        <authorList>
            <person name="Kantor R.S."/>
            <person name="Huddy R.J."/>
            <person name="Iyer R."/>
            <person name="Thomas B.C."/>
            <person name="Brown C.T."/>
            <person name="Anantharaman K."/>
            <person name="Tringe S."/>
            <person name="Hettich R.L."/>
            <person name="Harrison S.T."/>
            <person name="Banfield J.F."/>
        </authorList>
    </citation>
    <scope>NUCLEOTIDE SEQUENCE [LARGE SCALE GENOMIC DNA]</scope>
    <source>
        <strain evidence="3">59-99</strain>
    </source>
</reference>